<accession>A0A0B6Y3Q7</accession>
<dbReference type="AlphaFoldDB" id="A0A0B6Y3Q7"/>
<organism evidence="1">
    <name type="scientific">Arion vulgaris</name>
    <dbReference type="NCBI Taxonomy" id="1028688"/>
    <lineage>
        <taxon>Eukaryota</taxon>
        <taxon>Metazoa</taxon>
        <taxon>Spiralia</taxon>
        <taxon>Lophotrochozoa</taxon>
        <taxon>Mollusca</taxon>
        <taxon>Gastropoda</taxon>
        <taxon>Heterobranchia</taxon>
        <taxon>Euthyneura</taxon>
        <taxon>Panpulmonata</taxon>
        <taxon>Eupulmonata</taxon>
        <taxon>Stylommatophora</taxon>
        <taxon>Helicina</taxon>
        <taxon>Arionoidea</taxon>
        <taxon>Arionidae</taxon>
        <taxon>Arion</taxon>
    </lineage>
</organism>
<dbReference type="EMBL" id="HACG01003888">
    <property type="protein sequence ID" value="CEK50753.1"/>
    <property type="molecule type" value="Transcribed_RNA"/>
</dbReference>
<proteinExistence type="predicted"/>
<feature type="non-terminal residue" evidence="1">
    <location>
        <position position="1"/>
    </location>
</feature>
<feature type="non-terminal residue" evidence="1">
    <location>
        <position position="68"/>
    </location>
</feature>
<protein>
    <submittedName>
        <fullName evidence="1">Uncharacterized protein</fullName>
    </submittedName>
</protein>
<name>A0A0B6Y3Q7_9EUPU</name>
<evidence type="ECO:0000313" key="1">
    <source>
        <dbReference type="EMBL" id="CEK50753.1"/>
    </source>
</evidence>
<sequence length="68" mass="7306">AVSNYTSALHLLFIPALHLSNYESRPDILATNVLLLLLLYSSLFLNSCSPLVSVSGCSHYGIPGQLST</sequence>
<gene>
    <name evidence="1" type="primary">ORF11573</name>
</gene>
<reference evidence="1" key="1">
    <citation type="submission" date="2014-12" db="EMBL/GenBank/DDBJ databases">
        <title>Insight into the proteome of Arion vulgaris.</title>
        <authorList>
            <person name="Aradska J."/>
            <person name="Bulat T."/>
            <person name="Smidak R."/>
            <person name="Sarate P."/>
            <person name="Gangsoo J."/>
            <person name="Sialana F."/>
            <person name="Bilban M."/>
            <person name="Lubec G."/>
        </authorList>
    </citation>
    <scope>NUCLEOTIDE SEQUENCE</scope>
    <source>
        <tissue evidence="1">Skin</tissue>
    </source>
</reference>